<keyword evidence="5" id="KW-0235">DNA replication</keyword>
<organism evidence="9 10">
    <name type="scientific">Stenotrophomonas phage vB_SmaS_DLP_5</name>
    <dbReference type="NCBI Taxonomy" id="2044561"/>
    <lineage>
        <taxon>Viruses</taxon>
        <taxon>Duplodnaviria</taxon>
        <taxon>Heunggongvirae</taxon>
        <taxon>Uroviricota</taxon>
        <taxon>Caudoviricetes</taxon>
        <taxon>Delepquintavirus</taxon>
        <taxon>Delepquintavirus DLP5</taxon>
    </lineage>
</organism>
<dbReference type="Gene3D" id="3.30.470.30">
    <property type="entry name" value="DNA ligase/mRNA capping enzyme"/>
    <property type="match status" value="1"/>
</dbReference>
<evidence type="ECO:0000313" key="10">
    <source>
        <dbReference type="Proteomes" id="UP000241675"/>
    </source>
</evidence>
<protein>
    <recommendedName>
        <fullName evidence="3">DNA ligase</fullName>
    </recommendedName>
</protein>
<dbReference type="OrthoDB" id="4300at10239"/>
<keyword evidence="10" id="KW-1185">Reference proteome</keyword>
<dbReference type="GO" id="GO:0006260">
    <property type="term" value="P:DNA replication"/>
    <property type="evidence" value="ECO:0007669"/>
    <property type="project" value="UniProtKB-KW"/>
</dbReference>
<dbReference type="Pfam" id="PF01068">
    <property type="entry name" value="DNA_ligase_A_M"/>
    <property type="match status" value="1"/>
</dbReference>
<keyword evidence="7" id="KW-0234">DNA repair</keyword>
<dbReference type="PANTHER" id="PTHR47810:SF1">
    <property type="entry name" value="DNA LIGASE B"/>
    <property type="match status" value="1"/>
</dbReference>
<proteinExistence type="inferred from homology"/>
<keyword evidence="6" id="KW-0227">DNA damage</keyword>
<keyword evidence="4 9" id="KW-0436">Ligase</keyword>
<gene>
    <name evidence="9" type="ORF">DLP05_132</name>
</gene>
<dbReference type="PROSITE" id="PS50160">
    <property type="entry name" value="DNA_LIGASE_A3"/>
    <property type="match status" value="1"/>
</dbReference>
<dbReference type="Gene3D" id="3.30.1490.70">
    <property type="match status" value="1"/>
</dbReference>
<dbReference type="GO" id="GO:0006281">
    <property type="term" value="P:DNA repair"/>
    <property type="evidence" value="ECO:0007669"/>
    <property type="project" value="UniProtKB-KW"/>
</dbReference>
<dbReference type="SUPFAM" id="SSF56091">
    <property type="entry name" value="DNA ligase/mRNA capping enzyme, catalytic domain"/>
    <property type="match status" value="1"/>
</dbReference>
<evidence type="ECO:0000256" key="5">
    <source>
        <dbReference type="ARBA" id="ARBA00022705"/>
    </source>
</evidence>
<dbReference type="SUPFAM" id="SSF50249">
    <property type="entry name" value="Nucleic acid-binding proteins"/>
    <property type="match status" value="1"/>
</dbReference>
<reference evidence="10" key="1">
    <citation type="submission" date="2017-10" db="EMBL/GenBank/DDBJ databases">
        <authorList>
            <person name="Peters D.L."/>
        </authorList>
    </citation>
    <scope>NUCLEOTIDE SEQUENCE [LARGE SCALE GENOMIC DNA]</scope>
</reference>
<reference evidence="9 10" key="2">
    <citation type="submission" date="2017-11" db="EMBL/GenBank/DDBJ databases">
        <title>Lysogenic conversion of Stenotrophomonas maltophilia by temperate phage DLP4.</title>
        <authorList>
            <person name="Dennis J."/>
            <person name="Stothard P."/>
        </authorList>
    </citation>
    <scope>NUCLEOTIDE SEQUENCE [LARGE SCALE GENOMIC DNA]</scope>
</reference>
<evidence type="ECO:0000256" key="1">
    <source>
        <dbReference type="ARBA" id="ARBA00001968"/>
    </source>
</evidence>
<accession>A0A2D2W2C6</accession>
<evidence type="ECO:0000256" key="6">
    <source>
        <dbReference type="ARBA" id="ARBA00022763"/>
    </source>
</evidence>
<feature type="domain" description="ATP-dependent DNA ligase family profile" evidence="8">
    <location>
        <begin position="97"/>
        <end position="186"/>
    </location>
</feature>
<dbReference type="InterPro" id="IPR012340">
    <property type="entry name" value="NA-bd_OB-fold"/>
</dbReference>
<dbReference type="Gene3D" id="2.40.50.140">
    <property type="entry name" value="Nucleic acid-binding proteins"/>
    <property type="match status" value="1"/>
</dbReference>
<name>A0A2D2W2C6_9CAUD</name>
<dbReference type="Proteomes" id="UP000241675">
    <property type="component" value="Segment"/>
</dbReference>
<dbReference type="PANTHER" id="PTHR47810">
    <property type="entry name" value="DNA LIGASE"/>
    <property type="match status" value="1"/>
</dbReference>
<evidence type="ECO:0000259" key="8">
    <source>
        <dbReference type="PROSITE" id="PS50160"/>
    </source>
</evidence>
<dbReference type="InterPro" id="IPR050326">
    <property type="entry name" value="NAD_dep_DNA_ligaseB"/>
</dbReference>
<evidence type="ECO:0000256" key="2">
    <source>
        <dbReference type="ARBA" id="ARBA00007572"/>
    </source>
</evidence>
<comment type="similarity">
    <text evidence="2">Belongs to the ATP-dependent DNA ligase family.</text>
</comment>
<dbReference type="GO" id="GO:0005524">
    <property type="term" value="F:ATP binding"/>
    <property type="evidence" value="ECO:0007669"/>
    <property type="project" value="InterPro"/>
</dbReference>
<dbReference type="EMBL" id="MG189906">
    <property type="protein sequence ID" value="ATS92302.1"/>
    <property type="molecule type" value="Genomic_DNA"/>
</dbReference>
<evidence type="ECO:0000256" key="3">
    <source>
        <dbReference type="ARBA" id="ARBA00013308"/>
    </source>
</evidence>
<sequence length="298" mass="33831">MALRKPHKACDAEVQHLRFPLIGMPKIDGVRGLVQDSKLYSRTLKLHPNLYSQERFGKEEYNGLDGELALGDPTGERQCNRSSSAIGRIKEEPDFTLWAFDLLTPETEGMGYKARLVLLAELVEELAVDHIQIVPHVLITSQEELEAWEEAWLSEGFEGIILRDPEGKHKQGRSTARENGFLRIKRFTDSEGVVLELKEGQSNGNEAQINELGHTKRSTHKENMKPNGLVGTIVMKDVYTGQVLNVSPGNMTEDERKFYFENQDQIVGKIGKYKAFQYGKKDKPRFAGWLGFRNPEEM</sequence>
<dbReference type="GO" id="GO:0003910">
    <property type="term" value="F:DNA ligase (ATP) activity"/>
    <property type="evidence" value="ECO:0007669"/>
    <property type="project" value="InterPro"/>
</dbReference>
<evidence type="ECO:0000313" key="9">
    <source>
        <dbReference type="EMBL" id="ATS92302.1"/>
    </source>
</evidence>
<comment type="cofactor">
    <cofactor evidence="1">
        <name>a divalent metal cation</name>
        <dbReference type="ChEBI" id="CHEBI:60240"/>
    </cofactor>
</comment>
<evidence type="ECO:0000256" key="7">
    <source>
        <dbReference type="ARBA" id="ARBA00023204"/>
    </source>
</evidence>
<dbReference type="InterPro" id="IPR012310">
    <property type="entry name" value="DNA_ligase_ATP-dep_cent"/>
</dbReference>
<dbReference type="GO" id="GO:0006310">
    <property type="term" value="P:DNA recombination"/>
    <property type="evidence" value="ECO:0007669"/>
    <property type="project" value="InterPro"/>
</dbReference>
<evidence type="ECO:0000256" key="4">
    <source>
        <dbReference type="ARBA" id="ARBA00022598"/>
    </source>
</evidence>